<dbReference type="InterPro" id="IPR001584">
    <property type="entry name" value="Integrase_cat-core"/>
</dbReference>
<dbReference type="InterPro" id="IPR012337">
    <property type="entry name" value="RNaseH-like_sf"/>
</dbReference>
<keyword evidence="3" id="KW-1185">Reference proteome</keyword>
<name>A0ABP0PK26_9DINO</name>
<evidence type="ECO:0000259" key="1">
    <source>
        <dbReference type="PROSITE" id="PS50994"/>
    </source>
</evidence>
<dbReference type="EMBL" id="CAXAMM010036668">
    <property type="protein sequence ID" value="CAK9076081.1"/>
    <property type="molecule type" value="Genomic_DNA"/>
</dbReference>
<accession>A0ABP0PK26</accession>
<evidence type="ECO:0000313" key="3">
    <source>
        <dbReference type="Proteomes" id="UP001642464"/>
    </source>
</evidence>
<dbReference type="Pfam" id="PF00665">
    <property type="entry name" value="rve"/>
    <property type="match status" value="1"/>
</dbReference>
<sequence>MLRARGADPRILKLALGHECDDCKEIRLPVPHRNVSFQTSEILWHTLQMDVGQISVGSETLHVLFLIDEASRFAVAWELFRTGKTEHRNSTSEEVVSALERAWVQYHGYPNVLRCDPEGSFRGNHLSQWCSERGVALEPCPAEAHEQIGIVEATIGKIKEDVRAIVRSLPTADPFSAVTHVISAHNQMDRIGGYAPAQWAYGRLPSLDNGLFEGGNELPVHSSEGTKGSDLRANLLLRTQAEEQYRRTQAVMKINRAMKSQERAESGAQASLSLVDIYDMATSFSVDEADDNPYVCYVAIDMPDNKKDMKKFLRDSETWVQKKIKGGSELKWSQIPKDRIADFLRAKDKEVSNWIRESAIRLTQDKVPRDRVIRMRWLYTIKADGSAKARIILIGFEDPDLTSLQKTSPTMRRESEASRNLYTKPVVELSRALGGNEHSMGQVLKACYGLANAPAEWYNSIALTMKEAGFEVLQSEPCAWRLMDEVDGQHVLVGIACAHVDDFLFAGASDNPVYQRAVSYIYDRYQWSPWECDSYTHCGVQINQNVDGSVTLDHSAYCQGIEQINIVGSDKDPVTASEHQQLRGALGAIQWRVYQTGPHHAARLSLLQSQLSTPTKTTLREANKLVREVYNHRHLAPRYQKIDVDNPMDVTFVAWSDAAVGNRRDWSSSGGYYIAAASPKILDGKPSVLNPISWKSGKLPRVARSSLSAEIQAFSVTEEELMFVRLEWAELCGHKIPTNDSISLIAATKGVVVTDAKSLYDIIQKGSNMTSGFGLKEKYAILDMMSLLQRLEQAGTVTRWVHSNAQLADAMTKHLTSNALLRVLTSGYWTLVDDPLFVSAKKLRRNLQETPPNVLGACESG</sequence>
<comment type="caution">
    <text evidence="2">The sequence shown here is derived from an EMBL/GenBank/DDBJ whole genome shotgun (WGS) entry which is preliminary data.</text>
</comment>
<organism evidence="2 3">
    <name type="scientific">Durusdinium trenchii</name>
    <dbReference type="NCBI Taxonomy" id="1381693"/>
    <lineage>
        <taxon>Eukaryota</taxon>
        <taxon>Sar</taxon>
        <taxon>Alveolata</taxon>
        <taxon>Dinophyceae</taxon>
        <taxon>Suessiales</taxon>
        <taxon>Symbiodiniaceae</taxon>
        <taxon>Durusdinium</taxon>
    </lineage>
</organism>
<feature type="domain" description="Integrase catalytic" evidence="1">
    <location>
        <begin position="27"/>
        <end position="204"/>
    </location>
</feature>
<evidence type="ECO:0000313" key="2">
    <source>
        <dbReference type="EMBL" id="CAK9076081.1"/>
    </source>
</evidence>
<gene>
    <name evidence="2" type="ORF">SCF082_LOCUS36741</name>
</gene>
<dbReference type="PROSITE" id="PS50994">
    <property type="entry name" value="INTEGRASE"/>
    <property type="match status" value="1"/>
</dbReference>
<reference evidence="2 3" key="1">
    <citation type="submission" date="2024-02" db="EMBL/GenBank/DDBJ databases">
        <authorList>
            <person name="Chen Y."/>
            <person name="Shah S."/>
            <person name="Dougan E. K."/>
            <person name="Thang M."/>
            <person name="Chan C."/>
        </authorList>
    </citation>
    <scope>NUCLEOTIDE SEQUENCE [LARGE SCALE GENOMIC DNA]</scope>
</reference>
<dbReference type="SUPFAM" id="SSF53098">
    <property type="entry name" value="Ribonuclease H-like"/>
    <property type="match status" value="1"/>
</dbReference>
<proteinExistence type="predicted"/>
<protein>
    <submittedName>
        <fullName evidence="2">Integrase catalytic domain-containing protein</fullName>
    </submittedName>
</protein>
<dbReference type="Proteomes" id="UP001642464">
    <property type="component" value="Unassembled WGS sequence"/>
</dbReference>
<dbReference type="InterPro" id="IPR036397">
    <property type="entry name" value="RNaseH_sf"/>
</dbReference>
<dbReference type="Gene3D" id="3.30.420.10">
    <property type="entry name" value="Ribonuclease H-like superfamily/Ribonuclease H"/>
    <property type="match status" value="1"/>
</dbReference>